<dbReference type="InterPro" id="IPR028082">
    <property type="entry name" value="Peripla_BP_I"/>
</dbReference>
<dbReference type="CDD" id="cd06267">
    <property type="entry name" value="PBP1_LacI_sugar_binding-like"/>
    <property type="match status" value="1"/>
</dbReference>
<dbReference type="InterPro" id="IPR010982">
    <property type="entry name" value="Lambda_DNA-bd_dom_sf"/>
</dbReference>
<proteinExistence type="predicted"/>
<dbReference type="RefSeq" id="WP_129223442.1">
    <property type="nucleotide sequence ID" value="NZ_SDOZ01000002.1"/>
</dbReference>
<keyword evidence="2" id="KW-0238">DNA-binding</keyword>
<organism evidence="5 6">
    <name type="scientific">Candidatus Borkfalkia ceftriaxoniphila</name>
    <dbReference type="NCBI Taxonomy" id="2508949"/>
    <lineage>
        <taxon>Bacteria</taxon>
        <taxon>Bacillati</taxon>
        <taxon>Bacillota</taxon>
        <taxon>Clostridia</taxon>
        <taxon>Christensenellales</taxon>
        <taxon>Christensenellaceae</taxon>
        <taxon>Candidatus Borkfalkia</taxon>
    </lineage>
</organism>
<evidence type="ECO:0000259" key="4">
    <source>
        <dbReference type="PROSITE" id="PS50932"/>
    </source>
</evidence>
<keyword evidence="6" id="KW-1185">Reference proteome</keyword>
<feature type="domain" description="HTH lacI-type" evidence="4">
    <location>
        <begin position="12"/>
        <end position="66"/>
    </location>
</feature>
<dbReference type="SMART" id="SM00354">
    <property type="entry name" value="HTH_LACI"/>
    <property type="match status" value="1"/>
</dbReference>
<keyword evidence="1" id="KW-0805">Transcription regulation</keyword>
<dbReference type="SUPFAM" id="SSF53822">
    <property type="entry name" value="Periplasmic binding protein-like I"/>
    <property type="match status" value="1"/>
</dbReference>
<dbReference type="InterPro" id="IPR000843">
    <property type="entry name" value="HTH_LacI"/>
</dbReference>
<comment type="caution">
    <text evidence="5">The sequence shown here is derived from an EMBL/GenBank/DDBJ whole genome shotgun (WGS) entry which is preliminary data.</text>
</comment>
<dbReference type="OrthoDB" id="9784962at2"/>
<protein>
    <submittedName>
        <fullName evidence="5">LacI family transcriptional regulator</fullName>
    </submittedName>
</protein>
<dbReference type="Pfam" id="PF13377">
    <property type="entry name" value="Peripla_BP_3"/>
    <property type="match status" value="1"/>
</dbReference>
<dbReference type="PROSITE" id="PS50932">
    <property type="entry name" value="HTH_LACI_2"/>
    <property type="match status" value="1"/>
</dbReference>
<dbReference type="Gene3D" id="1.10.260.40">
    <property type="entry name" value="lambda repressor-like DNA-binding domains"/>
    <property type="match status" value="1"/>
</dbReference>
<dbReference type="Pfam" id="PF00356">
    <property type="entry name" value="LacI"/>
    <property type="match status" value="1"/>
</dbReference>
<dbReference type="GO" id="GO:0003700">
    <property type="term" value="F:DNA-binding transcription factor activity"/>
    <property type="evidence" value="ECO:0007669"/>
    <property type="project" value="TreeGrafter"/>
</dbReference>
<evidence type="ECO:0000256" key="3">
    <source>
        <dbReference type="ARBA" id="ARBA00023163"/>
    </source>
</evidence>
<evidence type="ECO:0000256" key="1">
    <source>
        <dbReference type="ARBA" id="ARBA00023015"/>
    </source>
</evidence>
<gene>
    <name evidence="5" type="ORF">ESZ91_01580</name>
</gene>
<evidence type="ECO:0000313" key="5">
    <source>
        <dbReference type="EMBL" id="RXZ61099.1"/>
    </source>
</evidence>
<accession>A0A4Q2KAS3</accession>
<dbReference type="GO" id="GO:0000976">
    <property type="term" value="F:transcription cis-regulatory region binding"/>
    <property type="evidence" value="ECO:0007669"/>
    <property type="project" value="TreeGrafter"/>
</dbReference>
<sequence>MPKRISDPKKRVKREDVAVEAGVSTATVSYVLNRTKRLSPEVEQRVLETAARLNYIPNRIAQSLARNKTNALALITADITNVYQLDVIKGLQAEALKNDYIVYIFDAFGDVSKYIKHLISTRVDGIFVSAAPDFLSDEQLCELRDADIKVLTDFSRSTYLPDVSYIMSDMYDGFLQAVEYLKSLGHTRIGYLSAFDDSCYYDTRLSAFRTAMRRAFNNSVPCIEYGSWPYSSSEELGGRLMEQMLEKHPDVTAVIATNDLMAIGAMKAAQDMGLDVPGKISVIGVDNIDKSSVCDPPLTTLDQCGKEYGKKIFHVLHENICEQTSGKYVIPMRLIRRGSTGPAFSEQLEKIM</sequence>
<dbReference type="Proteomes" id="UP000291269">
    <property type="component" value="Unassembled WGS sequence"/>
</dbReference>
<dbReference type="EMBL" id="SDOZ01000002">
    <property type="protein sequence ID" value="RXZ61099.1"/>
    <property type="molecule type" value="Genomic_DNA"/>
</dbReference>
<evidence type="ECO:0000256" key="2">
    <source>
        <dbReference type="ARBA" id="ARBA00023125"/>
    </source>
</evidence>
<dbReference type="SUPFAM" id="SSF47413">
    <property type="entry name" value="lambda repressor-like DNA-binding domains"/>
    <property type="match status" value="1"/>
</dbReference>
<dbReference type="CDD" id="cd01392">
    <property type="entry name" value="HTH_LacI"/>
    <property type="match status" value="1"/>
</dbReference>
<dbReference type="PANTHER" id="PTHR30146:SF109">
    <property type="entry name" value="HTH-TYPE TRANSCRIPTIONAL REGULATOR GALS"/>
    <property type="match status" value="1"/>
</dbReference>
<dbReference type="AlphaFoldDB" id="A0A4Q2KAS3"/>
<dbReference type="InterPro" id="IPR046335">
    <property type="entry name" value="LacI/GalR-like_sensor"/>
</dbReference>
<keyword evidence="3" id="KW-0804">Transcription</keyword>
<name>A0A4Q2KAS3_9FIRM</name>
<evidence type="ECO:0000313" key="6">
    <source>
        <dbReference type="Proteomes" id="UP000291269"/>
    </source>
</evidence>
<dbReference type="Gene3D" id="3.40.50.2300">
    <property type="match status" value="2"/>
</dbReference>
<dbReference type="PANTHER" id="PTHR30146">
    <property type="entry name" value="LACI-RELATED TRANSCRIPTIONAL REPRESSOR"/>
    <property type="match status" value="1"/>
</dbReference>
<reference evidence="5 6" key="1">
    <citation type="journal article" date="2019" name="Gut">
        <title>Antibiotics-induced monodominance of a novel gut bacterial order.</title>
        <authorList>
            <person name="Hildebrand F."/>
            <person name="Moitinho-Silva L."/>
            <person name="Blasche S."/>
            <person name="Jahn M.T."/>
            <person name="Gossmann T.I."/>
            <person name="Heuerta-Cepas J."/>
            <person name="Hercog R."/>
            <person name="Luetge M."/>
            <person name="Bahram M."/>
            <person name="Pryszlak A."/>
            <person name="Alves R.J."/>
            <person name="Waszak S.M."/>
            <person name="Zhu A."/>
            <person name="Ye L."/>
            <person name="Costea P.I."/>
            <person name="Aalvink S."/>
            <person name="Belzer C."/>
            <person name="Forslund S.K."/>
            <person name="Sunagawa S."/>
            <person name="Hentschel U."/>
            <person name="Merten C."/>
            <person name="Patil K.R."/>
            <person name="Benes V."/>
            <person name="Bork P."/>
        </authorList>
    </citation>
    <scope>NUCLEOTIDE SEQUENCE [LARGE SCALE GENOMIC DNA]</scope>
    <source>
        <strain evidence="5 6">HDS1380</strain>
    </source>
</reference>